<dbReference type="AlphaFoldDB" id="A0A139KVQ8"/>
<reference evidence="1 2" key="1">
    <citation type="submission" date="2016-02" db="EMBL/GenBank/DDBJ databases">
        <authorList>
            <person name="Wen L."/>
            <person name="He K."/>
            <person name="Yang H."/>
        </authorList>
    </citation>
    <scope>NUCLEOTIDE SEQUENCE [LARGE SCALE GENOMIC DNA]</scope>
    <source>
        <strain evidence="1 2">KLE1704</strain>
    </source>
</reference>
<proteinExistence type="predicted"/>
<dbReference type="Proteomes" id="UP000070319">
    <property type="component" value="Unassembled WGS sequence"/>
</dbReference>
<comment type="caution">
    <text evidence="1">The sequence shown here is derived from an EMBL/GenBank/DDBJ whole genome shotgun (WGS) entry which is preliminary data.</text>
</comment>
<accession>A0A139KVQ8</accession>
<evidence type="ECO:0000313" key="1">
    <source>
        <dbReference type="EMBL" id="KXT43294.1"/>
    </source>
</evidence>
<dbReference type="PATRIC" id="fig|329854.7.peg.4350"/>
<protein>
    <submittedName>
        <fullName evidence="1">Uncharacterized protein</fullName>
    </submittedName>
</protein>
<evidence type="ECO:0000313" key="2">
    <source>
        <dbReference type="Proteomes" id="UP000070319"/>
    </source>
</evidence>
<gene>
    <name evidence="1" type="ORF">HMPREF2531_04279</name>
</gene>
<dbReference type="EMBL" id="LTDF01000157">
    <property type="protein sequence ID" value="KXT43294.1"/>
    <property type="molecule type" value="Genomic_DNA"/>
</dbReference>
<name>A0A139KVQ8_9BACE</name>
<organism evidence="1">
    <name type="scientific">Bacteroides intestinalis</name>
    <dbReference type="NCBI Taxonomy" id="329854"/>
    <lineage>
        <taxon>Bacteria</taxon>
        <taxon>Pseudomonadati</taxon>
        <taxon>Bacteroidota</taxon>
        <taxon>Bacteroidia</taxon>
        <taxon>Bacteroidales</taxon>
        <taxon>Bacteroidaceae</taxon>
        <taxon>Bacteroides</taxon>
    </lineage>
</organism>
<sequence length="79" mass="9358">MIHSILVSGNETIECSQTYQRIAETYHFLVRYYNLACEDTKRSMNIGNYILYSYKIKLSNKFQIKIKFAPLPIEIFLKT</sequence>